<gene>
    <name evidence="3" type="ORF">MM415A05520_0002</name>
    <name evidence="2" type="ORF">TM448A04286_0013</name>
</gene>
<dbReference type="AlphaFoldDB" id="A0A6H2A341"/>
<protein>
    <submittedName>
        <fullName evidence="2">Uncharacterized protein</fullName>
    </submittedName>
</protein>
<reference evidence="2" key="1">
    <citation type="submission" date="2020-03" db="EMBL/GenBank/DDBJ databases">
        <title>The deep terrestrial virosphere.</title>
        <authorList>
            <person name="Holmfeldt K."/>
            <person name="Nilsson E."/>
            <person name="Simone D."/>
            <person name="Lopez-Fernandez M."/>
            <person name="Wu X."/>
            <person name="de Brujin I."/>
            <person name="Lundin D."/>
            <person name="Andersson A."/>
            <person name="Bertilsson S."/>
            <person name="Dopson M."/>
        </authorList>
    </citation>
    <scope>NUCLEOTIDE SEQUENCE</scope>
    <source>
        <strain evidence="3">MM415A05520</strain>
        <strain evidence="2">TM448A04286</strain>
    </source>
</reference>
<dbReference type="EMBL" id="MT141657">
    <property type="protein sequence ID" value="QJA68872.1"/>
    <property type="molecule type" value="Genomic_DNA"/>
</dbReference>
<sequence length="104" mass="11385">MDQGRRNRETPAPLGRISPRGEVPPGGMVPRATKQERTMPHFEITLLKGTTYYHEAKLVIEASDAELARGQALILAGRNSDNLKWQATASKDGSITTEAVVEVE</sequence>
<accession>A0A6H2A341</accession>
<organism evidence="2">
    <name type="scientific">viral metagenome</name>
    <dbReference type="NCBI Taxonomy" id="1070528"/>
    <lineage>
        <taxon>unclassified sequences</taxon>
        <taxon>metagenomes</taxon>
        <taxon>organismal metagenomes</taxon>
    </lineage>
</organism>
<dbReference type="EMBL" id="MT144473">
    <property type="protein sequence ID" value="QJA54061.1"/>
    <property type="molecule type" value="Genomic_DNA"/>
</dbReference>
<evidence type="ECO:0000313" key="3">
    <source>
        <dbReference type="EMBL" id="QJA68872.1"/>
    </source>
</evidence>
<evidence type="ECO:0000313" key="2">
    <source>
        <dbReference type="EMBL" id="QJA54061.1"/>
    </source>
</evidence>
<evidence type="ECO:0000256" key="1">
    <source>
        <dbReference type="SAM" id="MobiDB-lite"/>
    </source>
</evidence>
<proteinExistence type="predicted"/>
<feature type="region of interest" description="Disordered" evidence="1">
    <location>
        <begin position="1"/>
        <end position="37"/>
    </location>
</feature>
<name>A0A6H2A341_9ZZZZ</name>